<accession>L0EUK2</accession>
<evidence type="ECO:0000256" key="1">
    <source>
        <dbReference type="ARBA" id="ARBA00004889"/>
    </source>
</evidence>
<keyword evidence="4 6" id="KW-0808">Transferase</keyword>
<dbReference type="eggNOG" id="COG0461">
    <property type="taxonomic scope" value="Bacteria"/>
</dbReference>
<keyword evidence="6" id="KW-0460">Magnesium</keyword>
<reference evidence="8 9" key="1">
    <citation type="journal article" date="2012" name="Stand. Genomic Sci.">
        <title>Complete genome sequence of Liberibacter crescens BT-1.</title>
        <authorList>
            <person name="Leonard M.T."/>
            <person name="Fagen J.R."/>
            <person name="Davis-Richardson A.G."/>
            <person name="Davis M.J."/>
            <person name="Triplett E.W."/>
        </authorList>
    </citation>
    <scope>NUCLEOTIDE SEQUENCE [LARGE SCALE GENOMIC DNA]</scope>
    <source>
        <strain evidence="8 9">BT-1</strain>
    </source>
</reference>
<comment type="catalytic activity">
    <reaction evidence="6">
        <text>orotidine 5'-phosphate + diphosphate = orotate + 5-phospho-alpha-D-ribose 1-diphosphate</text>
        <dbReference type="Rhea" id="RHEA:10380"/>
        <dbReference type="ChEBI" id="CHEBI:30839"/>
        <dbReference type="ChEBI" id="CHEBI:33019"/>
        <dbReference type="ChEBI" id="CHEBI:57538"/>
        <dbReference type="ChEBI" id="CHEBI:58017"/>
        <dbReference type="EC" id="2.4.2.10"/>
    </reaction>
</comment>
<evidence type="ECO:0000313" key="9">
    <source>
        <dbReference type="Proteomes" id="UP000010799"/>
    </source>
</evidence>
<comment type="subunit">
    <text evidence="6">Homodimer.</text>
</comment>
<dbReference type="RefSeq" id="WP_015273069.1">
    <property type="nucleotide sequence ID" value="NC_019907.1"/>
</dbReference>
<keyword evidence="5 6" id="KW-0665">Pyrimidine biosynthesis</keyword>
<evidence type="ECO:0000256" key="4">
    <source>
        <dbReference type="ARBA" id="ARBA00022679"/>
    </source>
</evidence>
<dbReference type="SUPFAM" id="SSF53271">
    <property type="entry name" value="PRTase-like"/>
    <property type="match status" value="1"/>
</dbReference>
<feature type="binding site" evidence="6">
    <location>
        <position position="107"/>
    </location>
    <ligand>
        <name>5-phospho-alpha-D-ribose 1-diphosphate</name>
        <dbReference type="ChEBI" id="CHEBI:58017"/>
        <note>ligand shared between dimeric partners</note>
    </ligand>
</feature>
<feature type="binding site" description="in other chain" evidence="6">
    <location>
        <position position="108"/>
    </location>
    <ligand>
        <name>5-phospho-alpha-D-ribose 1-diphosphate</name>
        <dbReference type="ChEBI" id="CHEBI:58017"/>
        <note>ligand shared between dimeric partners</note>
    </ligand>
</feature>
<dbReference type="UniPathway" id="UPA00070">
    <property type="reaction ID" value="UER00119"/>
</dbReference>
<comment type="function">
    <text evidence="6">Catalyzes the transfer of a ribosyl phosphate group from 5-phosphoribose 1-diphosphate to orotate, leading to the formation of orotidine monophosphate (OMP).</text>
</comment>
<dbReference type="EC" id="2.4.2.10" evidence="2 6"/>
<dbReference type="AlphaFoldDB" id="L0EUK2"/>
<evidence type="ECO:0000256" key="2">
    <source>
        <dbReference type="ARBA" id="ARBA00011971"/>
    </source>
</evidence>
<evidence type="ECO:0000256" key="5">
    <source>
        <dbReference type="ARBA" id="ARBA00022975"/>
    </source>
</evidence>
<feature type="binding site" evidence="6">
    <location>
        <position position="111"/>
    </location>
    <ligand>
        <name>5-phospho-alpha-D-ribose 1-diphosphate</name>
        <dbReference type="ChEBI" id="CHEBI:58017"/>
        <note>ligand shared between dimeric partners</note>
    </ligand>
</feature>
<proteinExistence type="inferred from homology"/>
<evidence type="ECO:0000313" key="8">
    <source>
        <dbReference type="EMBL" id="AGA64642.1"/>
    </source>
</evidence>
<sequence>MIYSSFSEPEIITELMAKMLFEVQAVNFSPDKPYKLSSGIMSPVYIDCRKLISFVRIRSAIIDFAVTTILRNAGFECIDIIAGGETAGIPFAAFLAERLRLPMIYVRKNPKIHGSKEKIEGYMPKGARVLVIEDLTTLGGSMFNFINTIRDAGGIVEHGLSLFFYGIFPNVEACFKEKDIKLHYLITWNDIFKVAQKLKIFDKQTLYQTENFINNPMQWSAHNGGISCL</sequence>
<gene>
    <name evidence="6" type="primary">pyrE</name>
    <name evidence="8" type="ordered locus">B488_06500</name>
</gene>
<dbReference type="Pfam" id="PF00156">
    <property type="entry name" value="Pribosyltran"/>
    <property type="match status" value="1"/>
</dbReference>
<comment type="pathway">
    <text evidence="1 6">Pyrimidine metabolism; UMP biosynthesis via de novo pathway; UMP from orotate: step 1/2.</text>
</comment>
<dbReference type="KEGG" id="lcc:B488_06500"/>
<dbReference type="Proteomes" id="UP000010799">
    <property type="component" value="Chromosome"/>
</dbReference>
<dbReference type="InterPro" id="IPR023031">
    <property type="entry name" value="OPRT"/>
</dbReference>
<feature type="binding site" evidence="6">
    <location>
        <position position="137"/>
    </location>
    <ligand>
        <name>orotate</name>
        <dbReference type="ChEBI" id="CHEBI:30839"/>
    </ligand>
</feature>
<dbReference type="EMBL" id="CP003789">
    <property type="protein sequence ID" value="AGA64642.1"/>
    <property type="molecule type" value="Genomic_DNA"/>
</dbReference>
<comment type="similarity">
    <text evidence="6">Belongs to the purine/pyrimidine phosphoribosyltransferase family. PyrE subfamily.</text>
</comment>
<keyword evidence="9" id="KW-1185">Reference proteome</keyword>
<dbReference type="GO" id="GO:0044205">
    <property type="term" value="P:'de novo' UMP biosynthetic process"/>
    <property type="evidence" value="ECO:0007669"/>
    <property type="project" value="UniProtKB-UniRule"/>
</dbReference>
<dbReference type="PANTHER" id="PTHR19278">
    <property type="entry name" value="OROTATE PHOSPHORIBOSYLTRANSFERASE"/>
    <property type="match status" value="1"/>
</dbReference>
<dbReference type="HAMAP" id="MF_01208">
    <property type="entry name" value="PyrE"/>
    <property type="match status" value="1"/>
</dbReference>
<name>L0EUK2_LIBCB</name>
<organism evidence="8 9">
    <name type="scientific">Liberibacter crescens (strain BT-1)</name>
    <dbReference type="NCBI Taxonomy" id="1215343"/>
    <lineage>
        <taxon>Bacteria</taxon>
        <taxon>Pseudomonadati</taxon>
        <taxon>Pseudomonadota</taxon>
        <taxon>Alphaproteobacteria</taxon>
        <taxon>Hyphomicrobiales</taxon>
        <taxon>Rhizobiaceae</taxon>
        <taxon>Liberibacter</taxon>
    </lineage>
</organism>
<dbReference type="InterPro" id="IPR029057">
    <property type="entry name" value="PRTase-like"/>
</dbReference>
<protein>
    <recommendedName>
        <fullName evidence="2 6">Orotate phosphoribosyltransferase</fullName>
        <shortName evidence="6">OPRT</shortName>
        <shortName evidence="6">OPRTase</shortName>
        <ecNumber evidence="2 6">2.4.2.10</ecNumber>
    </recommendedName>
</protein>
<evidence type="ECO:0000256" key="3">
    <source>
        <dbReference type="ARBA" id="ARBA00022676"/>
    </source>
</evidence>
<feature type="binding site" description="in other chain" evidence="6">
    <location>
        <begin position="133"/>
        <end position="141"/>
    </location>
    <ligand>
        <name>5-phospho-alpha-D-ribose 1-diphosphate</name>
        <dbReference type="ChEBI" id="CHEBI:58017"/>
        <note>ligand shared between dimeric partners</note>
    </ligand>
</feature>
<dbReference type="NCBIfam" id="NF001729">
    <property type="entry name" value="PRK00455.1-3"/>
    <property type="match status" value="1"/>
</dbReference>
<dbReference type="CDD" id="cd06223">
    <property type="entry name" value="PRTases_typeI"/>
    <property type="match status" value="1"/>
</dbReference>
<keyword evidence="3 6" id="KW-0328">Glycosyltransferase</keyword>
<dbReference type="GO" id="GO:0019856">
    <property type="term" value="P:pyrimidine nucleobase biosynthetic process"/>
    <property type="evidence" value="ECO:0007669"/>
    <property type="project" value="TreeGrafter"/>
</dbReference>
<feature type="binding site" evidence="6">
    <location>
        <position position="113"/>
    </location>
    <ligand>
        <name>5-phospho-alpha-D-ribose 1-diphosphate</name>
        <dbReference type="ChEBI" id="CHEBI:58017"/>
        <note>ligand shared between dimeric partners</note>
    </ligand>
</feature>
<evidence type="ECO:0000259" key="7">
    <source>
        <dbReference type="Pfam" id="PF00156"/>
    </source>
</evidence>
<evidence type="ECO:0000256" key="6">
    <source>
        <dbReference type="HAMAP-Rule" id="MF_01208"/>
    </source>
</evidence>
<dbReference type="PATRIC" id="fig|1215343.11.peg.665"/>
<comment type="caution">
    <text evidence="6">Lacks conserved residue(s) required for the propagation of feature annotation.</text>
</comment>
<dbReference type="InterPro" id="IPR000836">
    <property type="entry name" value="PRTase_dom"/>
</dbReference>
<dbReference type="GO" id="GO:0000287">
    <property type="term" value="F:magnesium ion binding"/>
    <property type="evidence" value="ECO:0007669"/>
    <property type="project" value="UniProtKB-UniRule"/>
</dbReference>
<comment type="cofactor">
    <cofactor evidence="6">
        <name>Mg(2+)</name>
        <dbReference type="ChEBI" id="CHEBI:18420"/>
    </cofactor>
</comment>
<dbReference type="GO" id="GO:0004588">
    <property type="term" value="F:orotate phosphoribosyltransferase activity"/>
    <property type="evidence" value="ECO:0007669"/>
    <property type="project" value="UniProtKB-UniRule"/>
</dbReference>
<dbReference type="PANTHER" id="PTHR19278:SF9">
    <property type="entry name" value="URIDINE 5'-MONOPHOSPHATE SYNTHASE"/>
    <property type="match status" value="1"/>
</dbReference>
<feature type="domain" description="Phosphoribosyltransferase" evidence="7">
    <location>
        <begin position="65"/>
        <end position="152"/>
    </location>
</feature>
<dbReference type="Gene3D" id="3.40.50.2020">
    <property type="match status" value="1"/>
</dbReference>
<dbReference type="HOGENOM" id="CLU_074878_1_1_5"/>
<dbReference type="STRING" id="1215343.B488_06500"/>